<proteinExistence type="predicted"/>
<keyword evidence="2" id="KW-1003">Cell membrane</keyword>
<dbReference type="GO" id="GO:0005886">
    <property type="term" value="C:plasma membrane"/>
    <property type="evidence" value="ECO:0007669"/>
    <property type="project" value="UniProtKB-SubCell"/>
</dbReference>
<evidence type="ECO:0000256" key="1">
    <source>
        <dbReference type="ARBA" id="ARBA00004651"/>
    </source>
</evidence>
<keyword evidence="4 6" id="KW-1133">Transmembrane helix</keyword>
<accession>A0A4Z0GWS3</accession>
<organism evidence="7 8">
    <name type="scientific">Halobacillus salinus</name>
    <dbReference type="NCBI Taxonomy" id="192814"/>
    <lineage>
        <taxon>Bacteria</taxon>
        <taxon>Bacillati</taxon>
        <taxon>Bacillota</taxon>
        <taxon>Bacilli</taxon>
        <taxon>Bacillales</taxon>
        <taxon>Bacillaceae</taxon>
        <taxon>Halobacillus</taxon>
    </lineage>
</organism>
<gene>
    <name evidence="7" type="ORF">E4663_13065</name>
</gene>
<feature type="transmembrane region" description="Helical" evidence="6">
    <location>
        <begin position="109"/>
        <end position="135"/>
    </location>
</feature>
<evidence type="ECO:0000256" key="5">
    <source>
        <dbReference type="ARBA" id="ARBA00023136"/>
    </source>
</evidence>
<evidence type="ECO:0000256" key="6">
    <source>
        <dbReference type="SAM" id="Phobius"/>
    </source>
</evidence>
<comment type="subcellular location">
    <subcellularLocation>
        <location evidence="1">Cell membrane</location>
        <topology evidence="1">Multi-pass membrane protein</topology>
    </subcellularLocation>
</comment>
<evidence type="ECO:0000256" key="3">
    <source>
        <dbReference type="ARBA" id="ARBA00022692"/>
    </source>
</evidence>
<dbReference type="AlphaFoldDB" id="A0A4Z0GWS3"/>
<feature type="transmembrane region" description="Helical" evidence="6">
    <location>
        <begin position="147"/>
        <end position="168"/>
    </location>
</feature>
<dbReference type="STRING" id="192814.GCA_900166575_03453"/>
<evidence type="ECO:0000256" key="2">
    <source>
        <dbReference type="ARBA" id="ARBA00022475"/>
    </source>
</evidence>
<keyword evidence="8" id="KW-1185">Reference proteome</keyword>
<comment type="caution">
    <text evidence="7">The sequence shown here is derived from an EMBL/GenBank/DDBJ whole genome shotgun (WGS) entry which is preliminary data.</text>
</comment>
<dbReference type="InterPro" id="IPR001123">
    <property type="entry name" value="LeuE-type"/>
</dbReference>
<keyword evidence="5 6" id="KW-0472">Membrane</keyword>
<evidence type="ECO:0000313" key="8">
    <source>
        <dbReference type="Proteomes" id="UP000297982"/>
    </source>
</evidence>
<feature type="transmembrane region" description="Helical" evidence="6">
    <location>
        <begin position="180"/>
        <end position="201"/>
    </location>
</feature>
<evidence type="ECO:0000313" key="7">
    <source>
        <dbReference type="EMBL" id="TGB02269.1"/>
    </source>
</evidence>
<sequence length="209" mass="22817">MSVFLTYILLGISLSAPVGPINAAQIDKGIRFGFMNAWLLGVGAMLADMVFMLMIFFGIANWVDTPLVQTFLWSFGFFVLCYTGVESILKSSPPPASSELTRRESPNRSLLSGFLLAISNPLNILFWLGIYGSMLAQVSQQYENLQLLLYSSGIFVGILIWDASMAALSSGAKRVVRPKVLQSISVLSGLILILFGLYFGFQAAQLLLA</sequence>
<protein>
    <submittedName>
        <fullName evidence="7">Amino acid transporter</fullName>
    </submittedName>
</protein>
<reference evidence="7 8" key="1">
    <citation type="journal article" date="2003" name="Int. J. Syst. Evol. Microbiol.">
        <title>Halobacillus salinus sp. nov., isolated from a salt lake on the coast of the East Sea in Korea.</title>
        <authorList>
            <person name="Yoon J.H."/>
            <person name="Kang K.H."/>
            <person name="Park Y.H."/>
        </authorList>
    </citation>
    <scope>NUCLEOTIDE SEQUENCE [LARGE SCALE GENOMIC DNA]</scope>
    <source>
        <strain evidence="7 8">HSL-3</strain>
    </source>
</reference>
<dbReference type="RefSeq" id="WP_135327945.1">
    <property type="nucleotide sequence ID" value="NZ_SRJC01000003.1"/>
</dbReference>
<dbReference type="Proteomes" id="UP000297982">
    <property type="component" value="Unassembled WGS sequence"/>
</dbReference>
<feature type="transmembrane region" description="Helical" evidence="6">
    <location>
        <begin position="70"/>
        <end position="89"/>
    </location>
</feature>
<dbReference type="PANTHER" id="PTHR30086:SF6">
    <property type="entry name" value="AMINO ACID EFFLUX PROTEIN YCGF-RELATED"/>
    <property type="match status" value="1"/>
</dbReference>
<dbReference type="Pfam" id="PF01810">
    <property type="entry name" value="LysE"/>
    <property type="match status" value="1"/>
</dbReference>
<feature type="transmembrane region" description="Helical" evidence="6">
    <location>
        <begin position="39"/>
        <end position="63"/>
    </location>
</feature>
<keyword evidence="3 6" id="KW-0812">Transmembrane</keyword>
<dbReference type="PANTHER" id="PTHR30086">
    <property type="entry name" value="ARGININE EXPORTER PROTEIN ARGO"/>
    <property type="match status" value="1"/>
</dbReference>
<evidence type="ECO:0000256" key="4">
    <source>
        <dbReference type="ARBA" id="ARBA00022989"/>
    </source>
</evidence>
<name>A0A4Z0GWS3_9BACI</name>
<dbReference type="EMBL" id="SRJC01000003">
    <property type="protein sequence ID" value="TGB02269.1"/>
    <property type="molecule type" value="Genomic_DNA"/>
</dbReference>
<dbReference type="GO" id="GO:0015171">
    <property type="term" value="F:amino acid transmembrane transporter activity"/>
    <property type="evidence" value="ECO:0007669"/>
    <property type="project" value="TreeGrafter"/>
</dbReference>